<proteinExistence type="predicted"/>
<evidence type="ECO:0000313" key="1">
    <source>
        <dbReference type="EMBL" id="AXH94587.1"/>
    </source>
</evidence>
<dbReference type="EMBL" id="CP031263">
    <property type="protein sequence ID" value="AXH94587.1"/>
    <property type="molecule type" value="Genomic_DNA"/>
</dbReference>
<evidence type="ECO:0000313" key="2">
    <source>
        <dbReference type="Proteomes" id="UP000253958"/>
    </source>
</evidence>
<accession>A0A1C6SIM5</accession>
<reference evidence="1 2" key="1">
    <citation type="submission" date="2018-07" db="EMBL/GenBank/DDBJ databases">
        <authorList>
            <person name="Ye Y."/>
        </authorList>
    </citation>
    <scope>NUCLEOTIDE SEQUENCE [LARGE SCALE GENOMIC DNA]</scope>
    <source>
        <strain evidence="2">H14(2018)</strain>
    </source>
</reference>
<dbReference type="CDD" id="cd00586">
    <property type="entry name" value="4HBT"/>
    <property type="match status" value="1"/>
</dbReference>
<sequence>MTGWYVYRHVVTLDETNMVGNVYFAHFLHWQGHCRERFLADHAPAVLDQLRRGELTLVTVSCAMDYYEECFGLEEIEVRMSADGREGHRLSMHFEFLRAGREVARGRQTVACLRPTPAGPVPVDPPVDLRAALAAFTA</sequence>
<dbReference type="SUPFAM" id="SSF54637">
    <property type="entry name" value="Thioesterase/thiol ester dehydrase-isomerase"/>
    <property type="match status" value="1"/>
</dbReference>
<dbReference type="Proteomes" id="UP000253958">
    <property type="component" value="Chromosome"/>
</dbReference>
<dbReference type="Gene3D" id="3.10.129.10">
    <property type="entry name" value="Hotdog Thioesterase"/>
    <property type="match status" value="1"/>
</dbReference>
<dbReference type="AlphaFoldDB" id="A0A1C6SIM5"/>
<name>A0A1C6SIM5_9ACTN</name>
<organism evidence="1 2">
    <name type="scientific">Micromonospora aurantiaca</name>
    <name type="common">nom. illeg.</name>
    <dbReference type="NCBI Taxonomy" id="47850"/>
    <lineage>
        <taxon>Bacteria</taxon>
        <taxon>Bacillati</taxon>
        <taxon>Actinomycetota</taxon>
        <taxon>Actinomycetes</taxon>
        <taxon>Micromonosporales</taxon>
        <taxon>Micromonosporaceae</taxon>
        <taxon>Micromonospora</taxon>
    </lineage>
</organism>
<dbReference type="RefSeq" id="WP_013477245.1">
    <property type="nucleotide sequence ID" value="NZ_CBDRJL010000098.1"/>
</dbReference>
<gene>
    <name evidence="1" type="ORF">DVH21_20470</name>
</gene>
<dbReference type="InterPro" id="IPR029069">
    <property type="entry name" value="HotDog_dom_sf"/>
</dbReference>
<dbReference type="Pfam" id="PF13279">
    <property type="entry name" value="4HBT_2"/>
    <property type="match status" value="1"/>
</dbReference>
<protein>
    <submittedName>
        <fullName evidence="1">Acyl-CoA thioesterase</fullName>
    </submittedName>
</protein>
<reference evidence="1 2" key="2">
    <citation type="submission" date="2018-08" db="EMBL/GenBank/DDBJ databases">
        <title>Streptomyces kandeliansis sp. nov., an endophytic bacterium isolated from mangrove plant.</title>
        <authorList>
            <person name="Wang R."/>
        </authorList>
    </citation>
    <scope>NUCLEOTIDE SEQUENCE [LARGE SCALE GENOMIC DNA]</scope>
    <source>
        <strain evidence="2">H14(2018)</strain>
    </source>
</reference>